<sequence length="310" mass="34376">MLTIARSKNIWGPYASYEQNPILTADGTSEYIQGVGHGDLFQDLEGKWWGAVLGYRDAGGIFPLGRETFLTPVTWPENDWPSISQPKLQFEREHLSQTTSKFPCKQPAERVADCYLRNPNPKHYGFSPDGKIISVTARNTDLSARNGTATFLGERQRQPVSTSTVILRRNKAHAALTLRAGLSLFKDDVRHAEIFYDYATSHVTLAFTQRGASTPILLGSTLLGQNWSRIAFKIQSCTEIYEFLYRLDAIGEWKLLGSIDAIEMTARDFTGTILGIFASGGGDGEGSTVLFEDFNVSSEVPPRQASEARL</sequence>
<organism evidence="6 7">
    <name type="scientific">Cadophora malorum</name>
    <dbReference type="NCBI Taxonomy" id="108018"/>
    <lineage>
        <taxon>Eukaryota</taxon>
        <taxon>Fungi</taxon>
        <taxon>Dikarya</taxon>
        <taxon>Ascomycota</taxon>
        <taxon>Pezizomycotina</taxon>
        <taxon>Leotiomycetes</taxon>
        <taxon>Helotiales</taxon>
        <taxon>Ploettnerulaceae</taxon>
        <taxon>Cadophora</taxon>
    </lineage>
</organism>
<evidence type="ECO:0000256" key="4">
    <source>
        <dbReference type="RuleBase" id="RU361187"/>
    </source>
</evidence>
<feature type="domain" description="Beta-xylosidase C-terminal Concanavalin A-like" evidence="5">
    <location>
        <begin position="115"/>
        <end position="296"/>
    </location>
</feature>
<dbReference type="EMBL" id="JAFJYH010000161">
    <property type="protein sequence ID" value="KAG4417206.1"/>
    <property type="molecule type" value="Genomic_DNA"/>
</dbReference>
<keyword evidence="2 4" id="KW-0378">Hydrolase</keyword>
<dbReference type="InterPro" id="IPR013320">
    <property type="entry name" value="ConA-like_dom_sf"/>
</dbReference>
<evidence type="ECO:0000259" key="5">
    <source>
        <dbReference type="Pfam" id="PF17851"/>
    </source>
</evidence>
<dbReference type="Gene3D" id="2.115.10.20">
    <property type="entry name" value="Glycosyl hydrolase domain, family 43"/>
    <property type="match status" value="1"/>
</dbReference>
<dbReference type="SUPFAM" id="SSF49899">
    <property type="entry name" value="Concanavalin A-like lectins/glucanases"/>
    <property type="match status" value="1"/>
</dbReference>
<evidence type="ECO:0000256" key="3">
    <source>
        <dbReference type="ARBA" id="ARBA00023295"/>
    </source>
</evidence>
<reference evidence="6" key="1">
    <citation type="submission" date="2021-02" db="EMBL/GenBank/DDBJ databases">
        <title>Genome sequence Cadophora malorum strain M34.</title>
        <authorList>
            <person name="Stefanovic E."/>
            <person name="Vu D."/>
            <person name="Scully C."/>
            <person name="Dijksterhuis J."/>
            <person name="Roader J."/>
            <person name="Houbraken J."/>
        </authorList>
    </citation>
    <scope>NUCLEOTIDE SEQUENCE</scope>
    <source>
        <strain evidence="6">M34</strain>
    </source>
</reference>
<dbReference type="Pfam" id="PF04616">
    <property type="entry name" value="Glyco_hydro_43"/>
    <property type="match status" value="1"/>
</dbReference>
<dbReference type="InterPro" id="IPR051795">
    <property type="entry name" value="Glycosyl_Hydrlase_43"/>
</dbReference>
<dbReference type="OrthoDB" id="2139957at2759"/>
<dbReference type="Pfam" id="PF17851">
    <property type="entry name" value="GH43_C2"/>
    <property type="match status" value="1"/>
</dbReference>
<keyword evidence="7" id="KW-1185">Reference proteome</keyword>
<dbReference type="Gene3D" id="2.60.120.200">
    <property type="match status" value="1"/>
</dbReference>
<dbReference type="AlphaFoldDB" id="A0A8H7W4C0"/>
<dbReference type="GO" id="GO:0005975">
    <property type="term" value="P:carbohydrate metabolic process"/>
    <property type="evidence" value="ECO:0007669"/>
    <property type="project" value="InterPro"/>
</dbReference>
<dbReference type="SUPFAM" id="SSF75005">
    <property type="entry name" value="Arabinanase/levansucrase/invertase"/>
    <property type="match status" value="1"/>
</dbReference>
<dbReference type="InterPro" id="IPR041542">
    <property type="entry name" value="GH43_C2"/>
</dbReference>
<proteinExistence type="inferred from homology"/>
<evidence type="ECO:0000313" key="6">
    <source>
        <dbReference type="EMBL" id="KAG4417206.1"/>
    </source>
</evidence>
<dbReference type="GO" id="GO:0004553">
    <property type="term" value="F:hydrolase activity, hydrolyzing O-glycosyl compounds"/>
    <property type="evidence" value="ECO:0007669"/>
    <property type="project" value="InterPro"/>
</dbReference>
<dbReference type="PANTHER" id="PTHR42812:SF12">
    <property type="entry name" value="BETA-XYLOSIDASE-RELATED"/>
    <property type="match status" value="1"/>
</dbReference>
<dbReference type="PANTHER" id="PTHR42812">
    <property type="entry name" value="BETA-XYLOSIDASE"/>
    <property type="match status" value="1"/>
</dbReference>
<comment type="caution">
    <text evidence="6">The sequence shown here is derived from an EMBL/GenBank/DDBJ whole genome shotgun (WGS) entry which is preliminary data.</text>
</comment>
<comment type="similarity">
    <text evidence="1 4">Belongs to the glycosyl hydrolase 43 family.</text>
</comment>
<evidence type="ECO:0000256" key="2">
    <source>
        <dbReference type="ARBA" id="ARBA00022801"/>
    </source>
</evidence>
<name>A0A8H7W4C0_9HELO</name>
<dbReference type="Proteomes" id="UP000664132">
    <property type="component" value="Unassembled WGS sequence"/>
</dbReference>
<accession>A0A8H7W4C0</accession>
<evidence type="ECO:0000313" key="7">
    <source>
        <dbReference type="Proteomes" id="UP000664132"/>
    </source>
</evidence>
<dbReference type="InterPro" id="IPR006710">
    <property type="entry name" value="Glyco_hydro_43"/>
</dbReference>
<protein>
    <recommendedName>
        <fullName evidence="5">Beta-xylosidase C-terminal Concanavalin A-like domain-containing protein</fullName>
    </recommendedName>
</protein>
<gene>
    <name evidence="6" type="ORF">IFR04_009655</name>
</gene>
<evidence type="ECO:0000256" key="1">
    <source>
        <dbReference type="ARBA" id="ARBA00009865"/>
    </source>
</evidence>
<dbReference type="InterPro" id="IPR023296">
    <property type="entry name" value="Glyco_hydro_beta-prop_sf"/>
</dbReference>
<keyword evidence="3 4" id="KW-0326">Glycosidase</keyword>